<accession>A0A7J6FNZ7</accession>
<dbReference type="EMBL" id="JAATIP010000105">
    <property type="protein sequence ID" value="KAF4372372.1"/>
    <property type="molecule type" value="Genomic_DNA"/>
</dbReference>
<organism evidence="1 2">
    <name type="scientific">Cannabis sativa</name>
    <name type="common">Hemp</name>
    <name type="synonym">Marijuana</name>
    <dbReference type="NCBI Taxonomy" id="3483"/>
    <lineage>
        <taxon>Eukaryota</taxon>
        <taxon>Viridiplantae</taxon>
        <taxon>Streptophyta</taxon>
        <taxon>Embryophyta</taxon>
        <taxon>Tracheophyta</taxon>
        <taxon>Spermatophyta</taxon>
        <taxon>Magnoliopsida</taxon>
        <taxon>eudicotyledons</taxon>
        <taxon>Gunneridae</taxon>
        <taxon>Pentapetalae</taxon>
        <taxon>rosids</taxon>
        <taxon>fabids</taxon>
        <taxon>Rosales</taxon>
        <taxon>Cannabaceae</taxon>
        <taxon>Cannabis</taxon>
    </lineage>
</organism>
<dbReference type="AlphaFoldDB" id="A0A7J6FNZ7"/>
<reference evidence="1 2" key="1">
    <citation type="journal article" date="2020" name="bioRxiv">
        <title>Sequence and annotation of 42 cannabis genomes reveals extensive copy number variation in cannabinoid synthesis and pathogen resistance genes.</title>
        <authorList>
            <person name="Mckernan K.J."/>
            <person name="Helbert Y."/>
            <person name="Kane L.T."/>
            <person name="Ebling H."/>
            <person name="Zhang L."/>
            <person name="Liu B."/>
            <person name="Eaton Z."/>
            <person name="Mclaughlin S."/>
            <person name="Kingan S."/>
            <person name="Baybayan P."/>
            <person name="Concepcion G."/>
            <person name="Jordan M."/>
            <person name="Riva A."/>
            <person name="Barbazuk W."/>
            <person name="Harkins T."/>
        </authorList>
    </citation>
    <scope>NUCLEOTIDE SEQUENCE [LARGE SCALE GENOMIC DNA]</scope>
    <source>
        <strain evidence="2">cv. Jamaican Lion 4</strain>
        <tissue evidence="1">Leaf</tissue>
    </source>
</reference>
<sequence>MNGFIRVAKELPPEIASKEPFHVDCRKRKGQFDYVESVLPSLMEHRYISITPAMSQRRDRYPQYAKAALCQACYNALRLTRSIEQKAAELLEAMPKTISLTSPSI</sequence>
<dbReference type="GO" id="GO:0006004">
    <property type="term" value="P:fucose metabolic process"/>
    <property type="evidence" value="ECO:0007669"/>
    <property type="project" value="UniProtKB-KW"/>
</dbReference>
<dbReference type="Proteomes" id="UP000525078">
    <property type="component" value="Unassembled WGS sequence"/>
</dbReference>
<protein>
    <submittedName>
        <fullName evidence="1">Uncharacterized protein</fullName>
    </submittedName>
</protein>
<comment type="caution">
    <text evidence="1">The sequence shown here is derived from an EMBL/GenBank/DDBJ whole genome shotgun (WGS) entry which is preliminary data.</text>
</comment>
<evidence type="ECO:0000313" key="1">
    <source>
        <dbReference type="EMBL" id="KAF4372372.1"/>
    </source>
</evidence>
<proteinExistence type="predicted"/>
<dbReference type="GO" id="GO:0016757">
    <property type="term" value="F:glycosyltransferase activity"/>
    <property type="evidence" value="ECO:0007669"/>
    <property type="project" value="UniProtKB-KW"/>
</dbReference>
<evidence type="ECO:0000313" key="2">
    <source>
        <dbReference type="Proteomes" id="UP000525078"/>
    </source>
</evidence>
<name>A0A7J6FNZ7_CANSA</name>
<gene>
    <name evidence="1" type="ORF">F8388_027045</name>
</gene>